<feature type="region of interest" description="Disordered" evidence="1">
    <location>
        <begin position="1"/>
        <end position="22"/>
    </location>
</feature>
<comment type="caution">
    <text evidence="3">The sequence shown here is derived from an EMBL/GenBank/DDBJ whole genome shotgun (WGS) entry which is preliminary data.</text>
</comment>
<evidence type="ECO:0000313" key="4">
    <source>
        <dbReference type="Proteomes" id="UP000648908"/>
    </source>
</evidence>
<proteinExistence type="predicted"/>
<evidence type="ECO:0000259" key="2">
    <source>
        <dbReference type="SMART" id="SM00470"/>
    </source>
</evidence>
<feature type="domain" description="ParB-like N-terminal" evidence="2">
    <location>
        <begin position="80"/>
        <end position="183"/>
    </location>
</feature>
<dbReference type="PANTHER" id="PTHR33375:SF1">
    <property type="entry name" value="CHROMOSOME-PARTITIONING PROTEIN PARB-RELATED"/>
    <property type="match status" value="1"/>
</dbReference>
<sequence>MAKRKRLIPPSGGETGSDIAENGLSGPLEVKAFLRPGLGGGLGNDGPPIARVVAESSAEAALAEVTQAMTEARAAGRLVQVLPLEAIDPGHLVRDRIALDEEELSHLIASIRDHGQRMPIEVADLGAGRYGLISGWRRLQALRRLAEEAGEGMDGAKYGTVLALLRRPKDAPEAYVAMVEENEVRQGLSYYERARIAARAVDLGVFGTEKQALQQLFSAASRARRSKIGSFLTIVRALDEALRFPAAIPERLGLALAKALETRPEEGRALADALKSDPAPDTAAELARLGAFSTLKNGSDKAEKTLVARDDAPAVASGQEIRPGVFLRLEGGFTKPVLILSGPAVGPGFRERLEDWLKSGK</sequence>
<accession>A0A8K0Y1I6</accession>
<dbReference type="InterPro" id="IPR037972">
    <property type="entry name" value="RepB_N"/>
</dbReference>
<dbReference type="EMBL" id="JAESVN010000019">
    <property type="protein sequence ID" value="MBL4919350.1"/>
    <property type="molecule type" value="Genomic_DNA"/>
</dbReference>
<evidence type="ECO:0000256" key="1">
    <source>
        <dbReference type="SAM" id="MobiDB-lite"/>
    </source>
</evidence>
<evidence type="ECO:0000313" key="3">
    <source>
        <dbReference type="EMBL" id="MBL4919350.1"/>
    </source>
</evidence>
<name>A0A8K0Y1I6_9RHOB</name>
<reference evidence="3" key="1">
    <citation type="submission" date="2021-01" db="EMBL/GenBank/DDBJ databases">
        <title>Tabrizicola alba sp. nov. a motile alkaliphilic bacterium isolated from a soda lake.</title>
        <authorList>
            <person name="Szuroczki S."/>
            <person name="Abbaszade G."/>
            <person name="Schumann P."/>
            <person name="Toth E."/>
        </authorList>
    </citation>
    <scope>NUCLEOTIDE SEQUENCE</scope>
    <source>
        <strain evidence="3">DMG-N-6</strain>
    </source>
</reference>
<gene>
    <name evidence="3" type="ORF">JL811_19225</name>
</gene>
<dbReference type="InterPro" id="IPR036086">
    <property type="entry name" value="ParB/Sulfiredoxin_sf"/>
</dbReference>
<dbReference type="GO" id="GO:0005694">
    <property type="term" value="C:chromosome"/>
    <property type="evidence" value="ECO:0007669"/>
    <property type="project" value="TreeGrafter"/>
</dbReference>
<keyword evidence="4" id="KW-1185">Reference proteome</keyword>
<dbReference type="SMART" id="SM00470">
    <property type="entry name" value="ParB"/>
    <property type="match status" value="1"/>
</dbReference>
<dbReference type="AlphaFoldDB" id="A0A8K0Y1I6"/>
<dbReference type="GO" id="GO:0007059">
    <property type="term" value="P:chromosome segregation"/>
    <property type="evidence" value="ECO:0007669"/>
    <property type="project" value="TreeGrafter"/>
</dbReference>
<dbReference type="InterPro" id="IPR003115">
    <property type="entry name" value="ParB_N"/>
</dbReference>
<dbReference type="Pfam" id="PF02195">
    <property type="entry name" value="ParB_N"/>
    <property type="match status" value="1"/>
</dbReference>
<protein>
    <submittedName>
        <fullName evidence="3">ParB N-terminal domain-containing protein</fullName>
    </submittedName>
</protein>
<dbReference type="RefSeq" id="WP_202690330.1">
    <property type="nucleotide sequence ID" value="NZ_JAESVN010000019.1"/>
</dbReference>
<organism evidence="3 4">
    <name type="scientific">Szabonella alba</name>
    <dbReference type="NCBI Taxonomy" id="2804194"/>
    <lineage>
        <taxon>Bacteria</taxon>
        <taxon>Pseudomonadati</taxon>
        <taxon>Pseudomonadota</taxon>
        <taxon>Alphaproteobacteria</taxon>
        <taxon>Rhodobacterales</taxon>
        <taxon>Paracoccaceae</taxon>
        <taxon>Szabonella</taxon>
    </lineage>
</organism>
<dbReference type="InterPro" id="IPR050336">
    <property type="entry name" value="Chromosome_partition/occlusion"/>
</dbReference>
<dbReference type="CDD" id="cd16405">
    <property type="entry name" value="RepB_like_N"/>
    <property type="match status" value="1"/>
</dbReference>
<dbReference type="Proteomes" id="UP000648908">
    <property type="component" value="Unassembled WGS sequence"/>
</dbReference>
<dbReference type="Gene3D" id="3.90.1530.30">
    <property type="match status" value="1"/>
</dbReference>
<dbReference type="PANTHER" id="PTHR33375">
    <property type="entry name" value="CHROMOSOME-PARTITIONING PROTEIN PARB-RELATED"/>
    <property type="match status" value="1"/>
</dbReference>
<dbReference type="SUPFAM" id="SSF110849">
    <property type="entry name" value="ParB/Sulfiredoxin"/>
    <property type="match status" value="1"/>
</dbReference>